<comment type="catalytic activity">
    <reaction evidence="18">
        <text>a (2E)-enoyl-CoA + NADPH + H(+) = a 2,3-saturated acyl-CoA + NADP(+)</text>
        <dbReference type="Rhea" id="RHEA:33763"/>
        <dbReference type="ChEBI" id="CHEBI:15378"/>
        <dbReference type="ChEBI" id="CHEBI:57783"/>
        <dbReference type="ChEBI" id="CHEBI:58349"/>
        <dbReference type="ChEBI" id="CHEBI:58856"/>
        <dbReference type="ChEBI" id="CHEBI:65111"/>
        <dbReference type="EC" id="1.3.1.38"/>
    </reaction>
    <physiologicalReaction direction="left-to-right" evidence="18">
        <dbReference type="Rhea" id="RHEA:33764"/>
    </physiologicalReaction>
</comment>
<evidence type="ECO:0000256" key="14">
    <source>
        <dbReference type="ARBA" id="ARBA00041063"/>
    </source>
</evidence>
<evidence type="ECO:0000256" key="13">
    <source>
        <dbReference type="ARBA" id="ARBA00038849"/>
    </source>
</evidence>
<keyword evidence="10" id="KW-0275">Fatty acid biosynthesis</keyword>
<dbReference type="PRINTS" id="PR00080">
    <property type="entry name" value="SDRFAMILY"/>
</dbReference>
<keyword evidence="6" id="KW-0521">NADP</keyword>
<dbReference type="SUPFAM" id="SSF51735">
    <property type="entry name" value="NAD(P)-binding Rossmann-fold domains"/>
    <property type="match status" value="1"/>
</dbReference>
<comment type="caution">
    <text evidence="21">The sequence shown here is derived from an EMBL/GenBank/DDBJ whole genome shotgun (WGS) entry which is preliminary data.</text>
</comment>
<evidence type="ECO:0000256" key="16">
    <source>
        <dbReference type="ARBA" id="ARBA00048686"/>
    </source>
</evidence>
<comment type="function">
    <text evidence="11">Participates in chain elongation of fatty acids. Catalyzes the reduction of trans-2-enoyl-CoAs of varying chain lengths from 6:1 to 16:1, having maximum activity with 10:1 CoA. Has no 2,4-dienoyl-CoA reductase activity.</text>
</comment>
<evidence type="ECO:0000256" key="19">
    <source>
        <dbReference type="ARBA" id="ARBA00049386"/>
    </source>
</evidence>
<comment type="pathway">
    <text evidence="2">Lipid metabolism.</text>
</comment>
<evidence type="ECO:0000256" key="1">
    <source>
        <dbReference type="ARBA" id="ARBA00004275"/>
    </source>
</evidence>
<dbReference type="GO" id="GO:0006633">
    <property type="term" value="P:fatty acid biosynthetic process"/>
    <property type="evidence" value="ECO:0007669"/>
    <property type="project" value="UniProtKB-KW"/>
</dbReference>
<comment type="catalytic activity">
    <reaction evidence="19">
        <text>(2E)-decenoyl-CoA + NADPH + H(+) = decanoyl-CoA + NADP(+)</text>
        <dbReference type="Rhea" id="RHEA:44960"/>
        <dbReference type="ChEBI" id="CHEBI:15378"/>
        <dbReference type="ChEBI" id="CHEBI:57783"/>
        <dbReference type="ChEBI" id="CHEBI:58349"/>
        <dbReference type="ChEBI" id="CHEBI:61406"/>
        <dbReference type="ChEBI" id="CHEBI:61430"/>
    </reaction>
    <physiologicalReaction direction="left-to-right" evidence="19">
        <dbReference type="Rhea" id="RHEA:44961"/>
    </physiologicalReaction>
</comment>
<evidence type="ECO:0000256" key="7">
    <source>
        <dbReference type="ARBA" id="ARBA00023002"/>
    </source>
</evidence>
<comment type="catalytic activity">
    <reaction evidence="20">
        <text>(2E)-octenoyl-CoA + NADPH + H(+) = octanoyl-CoA + NADP(+)</text>
        <dbReference type="Rhea" id="RHEA:44952"/>
        <dbReference type="ChEBI" id="CHEBI:15378"/>
        <dbReference type="ChEBI" id="CHEBI:57386"/>
        <dbReference type="ChEBI" id="CHEBI:57783"/>
        <dbReference type="ChEBI" id="CHEBI:58349"/>
        <dbReference type="ChEBI" id="CHEBI:62242"/>
    </reaction>
    <physiologicalReaction direction="left-to-right" evidence="20">
        <dbReference type="Rhea" id="RHEA:44953"/>
    </physiologicalReaction>
</comment>
<evidence type="ECO:0000256" key="9">
    <source>
        <dbReference type="ARBA" id="ARBA00023140"/>
    </source>
</evidence>
<protein>
    <recommendedName>
        <fullName evidence="14">Peroxisomal trans-2-enoyl-CoA reductase</fullName>
        <ecNumber evidence="13">1.3.1.38</ecNumber>
    </recommendedName>
</protein>
<comment type="catalytic activity">
    <reaction evidence="16">
        <text>(2E)-tetradecenoyl-CoA + NADPH + H(+) = tetradecanoyl-CoA + NADP(+)</text>
        <dbReference type="Rhea" id="RHEA:44968"/>
        <dbReference type="ChEBI" id="CHEBI:15378"/>
        <dbReference type="ChEBI" id="CHEBI:57385"/>
        <dbReference type="ChEBI" id="CHEBI:57783"/>
        <dbReference type="ChEBI" id="CHEBI:58349"/>
        <dbReference type="ChEBI" id="CHEBI:61405"/>
    </reaction>
    <physiologicalReaction direction="left-to-right" evidence="16">
        <dbReference type="Rhea" id="RHEA:44969"/>
    </physiologicalReaction>
</comment>
<dbReference type="InterPro" id="IPR052388">
    <property type="entry name" value="Peroxisomal_t2-enoyl-CoA_red"/>
</dbReference>
<dbReference type="FunFam" id="3.40.50.720:FF:000084">
    <property type="entry name" value="Short-chain dehydrogenase reductase"/>
    <property type="match status" value="1"/>
</dbReference>
<dbReference type="Gene3D" id="3.40.50.720">
    <property type="entry name" value="NAD(P)-binding Rossmann-like Domain"/>
    <property type="match status" value="1"/>
</dbReference>
<proteinExistence type="predicted"/>
<dbReference type="GO" id="GO:0019166">
    <property type="term" value="F:trans-2-enoyl-CoA reductase (NADPH) activity"/>
    <property type="evidence" value="ECO:0007669"/>
    <property type="project" value="UniProtKB-EC"/>
</dbReference>
<dbReference type="OrthoDB" id="1393670at2759"/>
<comment type="catalytic activity">
    <reaction evidence="17">
        <text>(2E)-hexenoyl-CoA + NADPH + H(+) = hexanoyl-CoA + NADP(+)</text>
        <dbReference type="Rhea" id="RHEA:44956"/>
        <dbReference type="ChEBI" id="CHEBI:15378"/>
        <dbReference type="ChEBI" id="CHEBI:57783"/>
        <dbReference type="ChEBI" id="CHEBI:58349"/>
        <dbReference type="ChEBI" id="CHEBI:62077"/>
        <dbReference type="ChEBI" id="CHEBI:62620"/>
    </reaction>
    <physiologicalReaction direction="left-to-right" evidence="17">
        <dbReference type="Rhea" id="RHEA:44957"/>
    </physiologicalReaction>
</comment>
<evidence type="ECO:0000256" key="4">
    <source>
        <dbReference type="ARBA" id="ARBA00022553"/>
    </source>
</evidence>
<dbReference type="PANTHER" id="PTHR24317:SF7">
    <property type="entry name" value="PEROXISOMAL TRANS-2-ENOYL-COA REDUCTASE"/>
    <property type="match status" value="1"/>
</dbReference>
<dbReference type="Pfam" id="PF13561">
    <property type="entry name" value="adh_short_C2"/>
    <property type="match status" value="1"/>
</dbReference>
<dbReference type="PRINTS" id="PR00081">
    <property type="entry name" value="GDHRDH"/>
</dbReference>
<dbReference type="EMBL" id="SPLM01000146">
    <property type="protein sequence ID" value="TMW56099.1"/>
    <property type="molecule type" value="Genomic_DNA"/>
</dbReference>
<reference evidence="21" key="1">
    <citation type="submission" date="2019-03" db="EMBL/GenBank/DDBJ databases">
        <title>Long read genome sequence of the mycoparasitic Pythium oligandrum ATCC 38472 isolated from sugarbeet rhizosphere.</title>
        <authorList>
            <person name="Gaulin E."/>
        </authorList>
    </citation>
    <scope>NUCLEOTIDE SEQUENCE</scope>
    <source>
        <strain evidence="21">ATCC 38472_TT</strain>
    </source>
</reference>
<dbReference type="Proteomes" id="UP000794436">
    <property type="component" value="Unassembled WGS sequence"/>
</dbReference>
<keyword evidence="22" id="KW-1185">Reference proteome</keyword>
<dbReference type="AlphaFoldDB" id="A0A8K1FCR5"/>
<name>A0A8K1FCR5_PYTOL</name>
<keyword evidence="5" id="KW-0276">Fatty acid metabolism</keyword>
<keyword evidence="7" id="KW-0560">Oxidoreductase</keyword>
<evidence type="ECO:0000256" key="15">
    <source>
        <dbReference type="ARBA" id="ARBA00047570"/>
    </source>
</evidence>
<evidence type="ECO:0000256" key="5">
    <source>
        <dbReference type="ARBA" id="ARBA00022832"/>
    </source>
</evidence>
<keyword evidence="8" id="KW-0443">Lipid metabolism</keyword>
<organism evidence="21 22">
    <name type="scientific">Pythium oligandrum</name>
    <name type="common">Mycoparasitic fungus</name>
    <dbReference type="NCBI Taxonomy" id="41045"/>
    <lineage>
        <taxon>Eukaryota</taxon>
        <taxon>Sar</taxon>
        <taxon>Stramenopiles</taxon>
        <taxon>Oomycota</taxon>
        <taxon>Peronosporomycetes</taxon>
        <taxon>Pythiales</taxon>
        <taxon>Pythiaceae</taxon>
        <taxon>Pythium</taxon>
    </lineage>
</organism>
<gene>
    <name evidence="21" type="ORF">Poli38472_008747</name>
</gene>
<accession>A0A8K1FCR5</accession>
<evidence type="ECO:0000256" key="3">
    <source>
        <dbReference type="ARBA" id="ARBA00022516"/>
    </source>
</evidence>
<evidence type="ECO:0000256" key="8">
    <source>
        <dbReference type="ARBA" id="ARBA00023098"/>
    </source>
</evidence>
<keyword evidence="4" id="KW-0597">Phosphoprotein</keyword>
<comment type="subcellular location">
    <subcellularLocation>
        <location evidence="1">Peroxisome</location>
    </subcellularLocation>
</comment>
<dbReference type="InterPro" id="IPR002347">
    <property type="entry name" value="SDR_fam"/>
</dbReference>
<evidence type="ECO:0000256" key="12">
    <source>
        <dbReference type="ARBA" id="ARBA00038622"/>
    </source>
</evidence>
<keyword evidence="3" id="KW-0444">Lipid biosynthesis</keyword>
<keyword evidence="9" id="KW-0576">Peroxisome</keyword>
<evidence type="ECO:0000256" key="10">
    <source>
        <dbReference type="ARBA" id="ARBA00023160"/>
    </source>
</evidence>
<dbReference type="GO" id="GO:0005777">
    <property type="term" value="C:peroxisome"/>
    <property type="evidence" value="ECO:0007669"/>
    <property type="project" value="UniProtKB-SubCell"/>
</dbReference>
<evidence type="ECO:0000256" key="6">
    <source>
        <dbReference type="ARBA" id="ARBA00022857"/>
    </source>
</evidence>
<evidence type="ECO:0000313" key="22">
    <source>
        <dbReference type="Proteomes" id="UP000794436"/>
    </source>
</evidence>
<comment type="catalytic activity">
    <reaction evidence="15">
        <text>(2E)-dodecenoyl-CoA + NADPH + H(+) = dodecanoyl-CoA + NADP(+)</text>
        <dbReference type="Rhea" id="RHEA:44964"/>
        <dbReference type="ChEBI" id="CHEBI:15378"/>
        <dbReference type="ChEBI" id="CHEBI:57330"/>
        <dbReference type="ChEBI" id="CHEBI:57375"/>
        <dbReference type="ChEBI" id="CHEBI:57783"/>
        <dbReference type="ChEBI" id="CHEBI:58349"/>
    </reaction>
    <physiologicalReaction direction="left-to-right" evidence="15">
        <dbReference type="Rhea" id="RHEA:44965"/>
    </physiologicalReaction>
</comment>
<evidence type="ECO:0000256" key="2">
    <source>
        <dbReference type="ARBA" id="ARBA00005189"/>
    </source>
</evidence>
<evidence type="ECO:0000256" key="17">
    <source>
        <dbReference type="ARBA" id="ARBA00049108"/>
    </source>
</evidence>
<evidence type="ECO:0000256" key="20">
    <source>
        <dbReference type="ARBA" id="ARBA00049559"/>
    </source>
</evidence>
<evidence type="ECO:0000256" key="11">
    <source>
        <dbReference type="ARBA" id="ARBA00037124"/>
    </source>
</evidence>
<comment type="subunit">
    <text evidence="12">Interacts with PEX5, probably required to target it into peroxisomes.</text>
</comment>
<evidence type="ECO:0000256" key="18">
    <source>
        <dbReference type="ARBA" id="ARBA00049251"/>
    </source>
</evidence>
<dbReference type="EC" id="1.3.1.38" evidence="13"/>
<sequence>MRAANALSIYRPGLFDGKVAIVTGGGTGIGKAITYELVSLGCAVVIAARNAERVEATAKALREALQKQTGRNVDHLIYALKCDIRSEEQVAELVQKTLDKYKRIDFLVNNAGGQFRAPVEKISLKGWDAVIRTNLTGTFIVTKQVYHSYMKEHGGSIVNIILVLDKGHPMMAHSAAARAGIENLSKSLAVEWASSGIRLNCVAPGIILSSGADNYDGGDKMFHTIAKQVTAAQRVGTVEETSAAVLYYLSPAAAYTTGTTLHVDGGWQFISPTMKVPDHNNTPVYGTVSSKL</sequence>
<evidence type="ECO:0000313" key="21">
    <source>
        <dbReference type="EMBL" id="TMW56099.1"/>
    </source>
</evidence>
<dbReference type="InterPro" id="IPR036291">
    <property type="entry name" value="NAD(P)-bd_dom_sf"/>
</dbReference>
<dbReference type="GO" id="GO:0033306">
    <property type="term" value="P:phytol metabolic process"/>
    <property type="evidence" value="ECO:0007669"/>
    <property type="project" value="TreeGrafter"/>
</dbReference>
<dbReference type="PANTHER" id="PTHR24317">
    <property type="entry name" value="PEROXISOMAL TRANS-2-ENOYL-COA REDUCTASE"/>
    <property type="match status" value="1"/>
</dbReference>